<keyword evidence="8" id="KW-1185">Reference proteome</keyword>
<name>A0A974WFG7_9BACT</name>
<evidence type="ECO:0000256" key="2">
    <source>
        <dbReference type="ARBA" id="ARBA00006046"/>
    </source>
</evidence>
<keyword evidence="3 5" id="KW-0125">Carotenoid biosynthesis</keyword>
<dbReference type="RefSeq" id="WP_205720560.1">
    <property type="nucleotide sequence ID" value="NZ_CP070608.1"/>
</dbReference>
<evidence type="ECO:0000256" key="3">
    <source>
        <dbReference type="ARBA" id="ARBA00022746"/>
    </source>
</evidence>
<keyword evidence="4 5" id="KW-0560">Oxidoreductase</keyword>
<dbReference type="AlphaFoldDB" id="A0A974WFG7"/>
<accession>A0A974WFG7</accession>
<dbReference type="Proteomes" id="UP000662783">
    <property type="component" value="Chromosome"/>
</dbReference>
<dbReference type="InterPro" id="IPR036188">
    <property type="entry name" value="FAD/NAD-bd_sf"/>
</dbReference>
<dbReference type="InterPro" id="IPR014105">
    <property type="entry name" value="Carotenoid/retinoid_OxRdtase"/>
</dbReference>
<dbReference type="Pfam" id="PF01593">
    <property type="entry name" value="Amino_oxidase"/>
    <property type="match status" value="1"/>
</dbReference>
<dbReference type="GO" id="GO:0016117">
    <property type="term" value="P:carotenoid biosynthetic process"/>
    <property type="evidence" value="ECO:0007669"/>
    <property type="project" value="UniProtKB-KW"/>
</dbReference>
<comment type="similarity">
    <text evidence="2 5">Belongs to the carotenoid/retinoid oxidoreductase family.</text>
</comment>
<sequence length="490" mass="55925">MKKKIAVIGSGFAGLSAASFLAKGGCEVTIYEKNETIGGRARKFSADGFTFDMGPSWYWMPDVFESFFQEFGHKVEDFYRLERLDPSYQVFFEDKIGVDIPASMDEMYRLFDSIESGSSARLKQFLEEAAYKYEVGINDLVYKPGRSITEFLDVRLAIGVFKLHVFQSISKYIRKYFSHPKLIQLLEFPVLFLGAKPQDTPALYSLMNYADISLGTWYPQGGMNKIVEGMEKVAIEQGVTIKTSTTVGKIEVENGAVKGIVVNGRLEEYDYVVGGADYHHVEQNLLEPKYRKYDEKYWDSRAMAPSSLIFYLGIDKELEKLRHHNLFFDESFDTHAEEIYDEPQWPSKPLFYVCCPSKTDETVAPKGKENIFILIPVAPDLKDTEEERKKYYSMVMDRMERLTGQSIREHVVYQRSYAHKDFINDYNSFKGNAYGLANTLKQTAILKPSIVNKKVKRLYYTGQLTVPGPGVPPSLISGQVTAKEILKSIE</sequence>
<proteinExistence type="inferred from homology"/>
<dbReference type="KEGG" id="fuv:JR347_10510"/>
<reference evidence="7" key="1">
    <citation type="submission" date="2021-02" db="EMBL/GenBank/DDBJ databases">
        <title>Fulvivirga sp. S481 isolated from sea water.</title>
        <authorList>
            <person name="Bae S.S."/>
            <person name="Baek K."/>
        </authorList>
    </citation>
    <scope>NUCLEOTIDE SEQUENCE</scope>
    <source>
        <strain evidence="7">S481</strain>
    </source>
</reference>
<feature type="domain" description="Amine oxidase" evidence="6">
    <location>
        <begin position="12"/>
        <end position="486"/>
    </location>
</feature>
<dbReference type="NCBIfam" id="TIGR02734">
    <property type="entry name" value="crtI_fam"/>
    <property type="match status" value="1"/>
</dbReference>
<evidence type="ECO:0000313" key="7">
    <source>
        <dbReference type="EMBL" id="QSE96047.1"/>
    </source>
</evidence>
<evidence type="ECO:0000256" key="5">
    <source>
        <dbReference type="RuleBase" id="RU362075"/>
    </source>
</evidence>
<protein>
    <submittedName>
        <fullName evidence="7">Phytoene desaturase</fullName>
    </submittedName>
</protein>
<comment type="pathway">
    <text evidence="1 5">Carotenoid biosynthesis.</text>
</comment>
<dbReference type="EMBL" id="CP070608">
    <property type="protein sequence ID" value="QSE96047.1"/>
    <property type="molecule type" value="Genomic_DNA"/>
</dbReference>
<dbReference type="PANTHER" id="PTHR43734:SF1">
    <property type="entry name" value="PHYTOENE DESATURASE"/>
    <property type="match status" value="1"/>
</dbReference>
<dbReference type="SUPFAM" id="SSF51905">
    <property type="entry name" value="FAD/NAD(P)-binding domain"/>
    <property type="match status" value="1"/>
</dbReference>
<evidence type="ECO:0000259" key="6">
    <source>
        <dbReference type="Pfam" id="PF01593"/>
    </source>
</evidence>
<dbReference type="GO" id="GO:0016491">
    <property type="term" value="F:oxidoreductase activity"/>
    <property type="evidence" value="ECO:0007669"/>
    <property type="project" value="UniProtKB-KW"/>
</dbReference>
<dbReference type="PANTHER" id="PTHR43734">
    <property type="entry name" value="PHYTOENE DESATURASE"/>
    <property type="match status" value="1"/>
</dbReference>
<dbReference type="PRINTS" id="PR00419">
    <property type="entry name" value="ADXRDTASE"/>
</dbReference>
<organism evidence="7 8">
    <name type="scientific">Fulvivirga lutea</name>
    <dbReference type="NCBI Taxonomy" id="2810512"/>
    <lineage>
        <taxon>Bacteria</taxon>
        <taxon>Pseudomonadati</taxon>
        <taxon>Bacteroidota</taxon>
        <taxon>Cytophagia</taxon>
        <taxon>Cytophagales</taxon>
        <taxon>Fulvivirgaceae</taxon>
        <taxon>Fulvivirga</taxon>
    </lineage>
</organism>
<evidence type="ECO:0000313" key="8">
    <source>
        <dbReference type="Proteomes" id="UP000662783"/>
    </source>
</evidence>
<evidence type="ECO:0000256" key="1">
    <source>
        <dbReference type="ARBA" id="ARBA00004829"/>
    </source>
</evidence>
<dbReference type="InterPro" id="IPR002937">
    <property type="entry name" value="Amino_oxidase"/>
</dbReference>
<evidence type="ECO:0000256" key="4">
    <source>
        <dbReference type="ARBA" id="ARBA00023002"/>
    </source>
</evidence>
<dbReference type="Gene3D" id="3.50.50.60">
    <property type="entry name" value="FAD/NAD(P)-binding domain"/>
    <property type="match status" value="2"/>
</dbReference>
<gene>
    <name evidence="7" type="primary">crtI</name>
    <name evidence="7" type="ORF">JR347_10510</name>
</gene>